<evidence type="ECO:0000256" key="11">
    <source>
        <dbReference type="ARBA" id="ARBA00047899"/>
    </source>
</evidence>
<feature type="domain" description="Apple" evidence="17">
    <location>
        <begin position="364"/>
        <end position="447"/>
    </location>
</feature>
<evidence type="ECO:0000259" key="17">
    <source>
        <dbReference type="PROSITE" id="PS50948"/>
    </source>
</evidence>
<keyword evidence="19" id="KW-1185">Reference proteome</keyword>
<evidence type="ECO:0000256" key="13">
    <source>
        <dbReference type="PIRNR" id="PIRNR000641"/>
    </source>
</evidence>
<evidence type="ECO:0000259" key="16">
    <source>
        <dbReference type="PROSITE" id="PS50927"/>
    </source>
</evidence>
<comment type="catalytic activity">
    <reaction evidence="11 13">
        <text>L-threonyl-[protein] + ATP = O-phospho-L-threonyl-[protein] + ADP + H(+)</text>
        <dbReference type="Rhea" id="RHEA:46608"/>
        <dbReference type="Rhea" id="RHEA-COMP:11060"/>
        <dbReference type="Rhea" id="RHEA-COMP:11605"/>
        <dbReference type="ChEBI" id="CHEBI:15378"/>
        <dbReference type="ChEBI" id="CHEBI:30013"/>
        <dbReference type="ChEBI" id="CHEBI:30616"/>
        <dbReference type="ChEBI" id="CHEBI:61977"/>
        <dbReference type="ChEBI" id="CHEBI:456216"/>
        <dbReference type="EC" id="2.7.11.1"/>
    </reaction>
</comment>
<keyword evidence="6 13" id="KW-0547">Nucleotide-binding</keyword>
<keyword evidence="2" id="KW-1003">Cell membrane</keyword>
<keyword evidence="14" id="KW-0812">Transmembrane</keyword>
<keyword evidence="7 13" id="KW-0418">Kinase</keyword>
<dbReference type="Pfam" id="PF08276">
    <property type="entry name" value="PAN_2"/>
    <property type="match status" value="1"/>
</dbReference>
<dbReference type="PANTHER" id="PTHR27002">
    <property type="entry name" value="RECEPTOR-LIKE SERINE/THREONINE-PROTEIN KINASE SD1-8"/>
    <property type="match status" value="1"/>
</dbReference>
<dbReference type="GO" id="GO:0004674">
    <property type="term" value="F:protein serine/threonine kinase activity"/>
    <property type="evidence" value="ECO:0007669"/>
    <property type="project" value="UniProtKB-KW"/>
</dbReference>
<dbReference type="CDD" id="cd14066">
    <property type="entry name" value="STKc_IRAK"/>
    <property type="match status" value="1"/>
</dbReference>
<dbReference type="Pfam" id="PF07714">
    <property type="entry name" value="PK_Tyr_Ser-Thr"/>
    <property type="match status" value="1"/>
</dbReference>
<dbReference type="InterPro" id="IPR000719">
    <property type="entry name" value="Prot_kinase_dom"/>
</dbReference>
<feature type="transmembrane region" description="Helical" evidence="14">
    <location>
        <begin position="459"/>
        <end position="483"/>
    </location>
</feature>
<dbReference type="FunFam" id="2.90.10.10:FF:000001">
    <property type="entry name" value="G-type lectin S-receptor-like serine/threonine-protein kinase"/>
    <property type="match status" value="1"/>
</dbReference>
<feature type="domain" description="Protein kinase" evidence="15">
    <location>
        <begin position="526"/>
        <end position="802"/>
    </location>
</feature>
<dbReference type="AlphaFoldDB" id="A0AAN7FET4"/>
<evidence type="ECO:0000256" key="2">
    <source>
        <dbReference type="ARBA" id="ARBA00022475"/>
    </source>
</evidence>
<dbReference type="Gene3D" id="2.90.10.10">
    <property type="entry name" value="Bulb-type lectin domain"/>
    <property type="match status" value="1"/>
</dbReference>
<keyword evidence="4 13" id="KW-0808">Transferase</keyword>
<dbReference type="InterPro" id="IPR024171">
    <property type="entry name" value="SRK-like_kinase"/>
</dbReference>
<dbReference type="CDD" id="cd00028">
    <property type="entry name" value="B_lectin"/>
    <property type="match status" value="1"/>
</dbReference>
<dbReference type="InterPro" id="IPR001480">
    <property type="entry name" value="Bulb-type_lectin_dom"/>
</dbReference>
<dbReference type="PROSITE" id="PS50011">
    <property type="entry name" value="PROTEIN_KINASE_DOM"/>
    <property type="match status" value="1"/>
</dbReference>
<dbReference type="EC" id="2.7.11.1" evidence="13"/>
<dbReference type="SMART" id="SM00473">
    <property type="entry name" value="PAN_AP"/>
    <property type="match status" value="1"/>
</dbReference>
<dbReference type="Pfam" id="PF01453">
    <property type="entry name" value="B_lectin"/>
    <property type="match status" value="1"/>
</dbReference>
<dbReference type="PROSITE" id="PS50948">
    <property type="entry name" value="PAN"/>
    <property type="match status" value="1"/>
</dbReference>
<dbReference type="InterPro" id="IPR011009">
    <property type="entry name" value="Kinase-like_dom_sf"/>
</dbReference>
<dbReference type="SMART" id="SM00220">
    <property type="entry name" value="S_TKc"/>
    <property type="match status" value="1"/>
</dbReference>
<dbReference type="Gene3D" id="3.30.200.20">
    <property type="entry name" value="Phosphorylase Kinase, domain 1"/>
    <property type="match status" value="1"/>
</dbReference>
<gene>
    <name evidence="18" type="ORF">RGQ29_021468</name>
</gene>
<dbReference type="InterPro" id="IPR001245">
    <property type="entry name" value="Ser-Thr/Tyr_kinase_cat_dom"/>
</dbReference>
<dbReference type="InterPro" id="IPR036426">
    <property type="entry name" value="Bulb-type_lectin_dom_sf"/>
</dbReference>
<dbReference type="PROSITE" id="PS50927">
    <property type="entry name" value="BULB_LECTIN"/>
    <property type="match status" value="1"/>
</dbReference>
<keyword evidence="3 13" id="KW-0723">Serine/threonine-protein kinase</keyword>
<evidence type="ECO:0000256" key="12">
    <source>
        <dbReference type="ARBA" id="ARBA00048679"/>
    </source>
</evidence>
<dbReference type="EMBL" id="JAXUIC010000005">
    <property type="protein sequence ID" value="KAK4591287.1"/>
    <property type="molecule type" value="Genomic_DNA"/>
</dbReference>
<dbReference type="Proteomes" id="UP001324115">
    <property type="component" value="Unassembled WGS sequence"/>
</dbReference>
<organism evidence="18 19">
    <name type="scientific">Quercus rubra</name>
    <name type="common">Northern red oak</name>
    <name type="synonym">Quercus borealis</name>
    <dbReference type="NCBI Taxonomy" id="3512"/>
    <lineage>
        <taxon>Eukaryota</taxon>
        <taxon>Viridiplantae</taxon>
        <taxon>Streptophyta</taxon>
        <taxon>Embryophyta</taxon>
        <taxon>Tracheophyta</taxon>
        <taxon>Spermatophyta</taxon>
        <taxon>Magnoliopsida</taxon>
        <taxon>eudicotyledons</taxon>
        <taxon>Gunneridae</taxon>
        <taxon>Pentapetalae</taxon>
        <taxon>rosids</taxon>
        <taxon>fabids</taxon>
        <taxon>Fagales</taxon>
        <taxon>Fagaceae</taxon>
        <taxon>Quercus</taxon>
    </lineage>
</organism>
<comment type="similarity">
    <text evidence="13">Belongs to the protein kinase superfamily. Ser/Thr protein kinase family.</text>
</comment>
<evidence type="ECO:0000256" key="14">
    <source>
        <dbReference type="SAM" id="Phobius"/>
    </source>
</evidence>
<dbReference type="GO" id="GO:0005524">
    <property type="term" value="F:ATP binding"/>
    <property type="evidence" value="ECO:0007669"/>
    <property type="project" value="UniProtKB-KW"/>
</dbReference>
<dbReference type="InterPro" id="IPR008271">
    <property type="entry name" value="Ser/Thr_kinase_AS"/>
</dbReference>
<feature type="domain" description="Bulb-type lectin" evidence="16">
    <location>
        <begin position="51"/>
        <end position="172"/>
    </location>
</feature>
<reference evidence="18 19" key="1">
    <citation type="journal article" date="2023" name="G3 (Bethesda)">
        <title>A haplotype-resolved chromosome-scale genome for Quercus rubra L. provides insights into the genetics of adaptive traits for red oak species.</title>
        <authorList>
            <person name="Kapoor B."/>
            <person name="Jenkins J."/>
            <person name="Schmutz J."/>
            <person name="Zhebentyayeva T."/>
            <person name="Kuelheim C."/>
            <person name="Coggeshall M."/>
            <person name="Heim C."/>
            <person name="Lasky J.R."/>
            <person name="Leites L."/>
            <person name="Islam-Faridi N."/>
            <person name="Romero-Severson J."/>
            <person name="DeLeo V.L."/>
            <person name="Lucas S.M."/>
            <person name="Lazic D."/>
            <person name="Gailing O."/>
            <person name="Carlson J."/>
            <person name="Staton M."/>
        </authorList>
    </citation>
    <scope>NUCLEOTIDE SEQUENCE [LARGE SCALE GENOMIC DNA]</scope>
    <source>
        <strain evidence="18">Pseudo-F2</strain>
    </source>
</reference>
<evidence type="ECO:0000256" key="6">
    <source>
        <dbReference type="ARBA" id="ARBA00022741"/>
    </source>
</evidence>
<keyword evidence="8 13" id="KW-0067">ATP-binding</keyword>
<keyword evidence="14" id="KW-1133">Transmembrane helix</keyword>
<dbReference type="InterPro" id="IPR003609">
    <property type="entry name" value="Pan_app"/>
</dbReference>
<dbReference type="InterPro" id="IPR000858">
    <property type="entry name" value="S_locus_glycoprot_dom"/>
</dbReference>
<dbReference type="GO" id="GO:0048544">
    <property type="term" value="P:recognition of pollen"/>
    <property type="evidence" value="ECO:0007669"/>
    <property type="project" value="InterPro"/>
</dbReference>
<keyword evidence="5" id="KW-0732">Signal</keyword>
<name>A0AAN7FET4_QUERU</name>
<evidence type="ECO:0000313" key="19">
    <source>
        <dbReference type="Proteomes" id="UP001324115"/>
    </source>
</evidence>
<dbReference type="GO" id="GO:0005886">
    <property type="term" value="C:plasma membrane"/>
    <property type="evidence" value="ECO:0007669"/>
    <property type="project" value="UniProtKB-SubCell"/>
</dbReference>
<sequence>MGISIFWVVKQRHRESEFIVLNQYFGIGMMCLVVVYREVLCCFCLNLTVAIDTIRSSQSINDTEYIISNGSAFKLGFFSPANSTNRYLGIWYNNISVFTVIWVANRQKPLKDSSGILTISKEGNLVVLNGQAEIFWSSNVSNSVTNSSATLGDFGNLVLQVDTTGLVLWESFQHPSDSFLPKMKLSTNLRTDQRAQLTSWKSPSDPSIGSFSLGIDALNIPEVFVWKEGHPYWRSGPWNGQVFLGIPNWNPVYRTRFTVVDDKQGAVFETFTESDVLHLPHFVLGSQGNVVRTYWDDGKKDWEVVHLIPEDECDVYGTCNAFGNCDSLSSPICSCLRGFEPKIIKEWNRGNWTGGCVRRTPLQCERMNNSIEEGKADGFLKLEKIKVPDFAECLNVNKEDCQKQCLEKCSCVAYGYYTGIGCLSWSGNLIDLRQFSVGGSDIYIRLANLEFEKERNLKVIITITVTIGAIAIASTAFFFWRWMAKKKRAMKSKSNESLLFDYLNDVKLQELPIFNLEELATATNNFDLANKLGQGGYGPVYKGKLQNGQEIAVKRLSRASGQGLEEFMNEVALISKLQHRNLVRLLGCCVEEEEKILIYEYMPNKSLDAIVFDPIHQKLLNWRKRFNIIEGICRGLLYLHRDSRLKIIHRDLKASNILLDQELNPKISDFGMARIFGGNEDQVKTKRVVGTYGYMSPEYAMRGLFSDKSDVFSFGVLLLEIVSGRRNTSIRDEEQYLGLVGLAWKLWNDDNNKALVDPAIWDPCSQMDISKCVHVGLLCVQELARDRPNVSTVISMLKSEILDLPTPKQPAFMERQIASNIELVQQGQIRFSICDVTISTVNGR</sequence>
<evidence type="ECO:0000256" key="8">
    <source>
        <dbReference type="ARBA" id="ARBA00022840"/>
    </source>
</evidence>
<evidence type="ECO:0000313" key="18">
    <source>
        <dbReference type="EMBL" id="KAK4591287.1"/>
    </source>
</evidence>
<evidence type="ECO:0000259" key="15">
    <source>
        <dbReference type="PROSITE" id="PS50011"/>
    </source>
</evidence>
<dbReference type="FunFam" id="1.10.510.10:FF:000060">
    <property type="entry name" value="G-type lectin S-receptor-like serine/threonine-protein kinase"/>
    <property type="match status" value="1"/>
</dbReference>
<evidence type="ECO:0000256" key="10">
    <source>
        <dbReference type="ARBA" id="ARBA00023180"/>
    </source>
</evidence>
<comment type="subcellular location">
    <subcellularLocation>
        <location evidence="1">Cell membrane</location>
        <topology evidence="1">Single-pass type I membrane protein</topology>
    </subcellularLocation>
</comment>
<evidence type="ECO:0000256" key="7">
    <source>
        <dbReference type="ARBA" id="ARBA00022777"/>
    </source>
</evidence>
<evidence type="ECO:0000256" key="4">
    <source>
        <dbReference type="ARBA" id="ARBA00022679"/>
    </source>
</evidence>
<dbReference type="PIRSF" id="PIRSF000641">
    <property type="entry name" value="SRK"/>
    <property type="match status" value="1"/>
</dbReference>
<evidence type="ECO:0000256" key="1">
    <source>
        <dbReference type="ARBA" id="ARBA00004251"/>
    </source>
</evidence>
<protein>
    <recommendedName>
        <fullName evidence="13">Receptor-like serine/threonine-protein kinase</fullName>
        <ecNumber evidence="13">2.7.11.1</ecNumber>
    </recommendedName>
</protein>
<dbReference type="SUPFAM" id="SSF56112">
    <property type="entry name" value="Protein kinase-like (PK-like)"/>
    <property type="match status" value="1"/>
</dbReference>
<proteinExistence type="inferred from homology"/>
<dbReference type="SUPFAM" id="SSF51110">
    <property type="entry name" value="alpha-D-mannose-specific plant lectins"/>
    <property type="match status" value="1"/>
</dbReference>
<accession>A0AAN7FET4</accession>
<dbReference type="PROSITE" id="PS00108">
    <property type="entry name" value="PROTEIN_KINASE_ST"/>
    <property type="match status" value="1"/>
</dbReference>
<keyword evidence="14" id="KW-0472">Membrane</keyword>
<comment type="catalytic activity">
    <reaction evidence="12 13">
        <text>L-seryl-[protein] + ATP = O-phospho-L-seryl-[protein] + ADP + H(+)</text>
        <dbReference type="Rhea" id="RHEA:17989"/>
        <dbReference type="Rhea" id="RHEA-COMP:9863"/>
        <dbReference type="Rhea" id="RHEA-COMP:11604"/>
        <dbReference type="ChEBI" id="CHEBI:15378"/>
        <dbReference type="ChEBI" id="CHEBI:29999"/>
        <dbReference type="ChEBI" id="CHEBI:30616"/>
        <dbReference type="ChEBI" id="CHEBI:83421"/>
        <dbReference type="ChEBI" id="CHEBI:456216"/>
        <dbReference type="EC" id="2.7.11.1"/>
    </reaction>
</comment>
<dbReference type="Pfam" id="PF00954">
    <property type="entry name" value="S_locus_glycop"/>
    <property type="match status" value="1"/>
</dbReference>
<dbReference type="SMART" id="SM00108">
    <property type="entry name" value="B_lectin"/>
    <property type="match status" value="1"/>
</dbReference>
<keyword evidence="9" id="KW-1015">Disulfide bond</keyword>
<evidence type="ECO:0000256" key="9">
    <source>
        <dbReference type="ARBA" id="ARBA00023157"/>
    </source>
</evidence>
<dbReference type="PANTHER" id="PTHR27002:SF1082">
    <property type="entry name" value="OS06G0693000 PROTEIN"/>
    <property type="match status" value="1"/>
</dbReference>
<evidence type="ECO:0000256" key="5">
    <source>
        <dbReference type="ARBA" id="ARBA00022729"/>
    </source>
</evidence>
<dbReference type="FunFam" id="3.30.200.20:FF:000195">
    <property type="entry name" value="G-type lectin S-receptor-like serine/threonine-protein kinase"/>
    <property type="match status" value="1"/>
</dbReference>
<keyword evidence="10" id="KW-0325">Glycoprotein</keyword>
<dbReference type="CDD" id="cd01098">
    <property type="entry name" value="PAN_AP_plant"/>
    <property type="match status" value="1"/>
</dbReference>
<dbReference type="Gene3D" id="1.10.510.10">
    <property type="entry name" value="Transferase(Phosphotransferase) domain 1"/>
    <property type="match status" value="1"/>
</dbReference>
<evidence type="ECO:0000256" key="3">
    <source>
        <dbReference type="ARBA" id="ARBA00022527"/>
    </source>
</evidence>
<comment type="caution">
    <text evidence="18">The sequence shown here is derived from an EMBL/GenBank/DDBJ whole genome shotgun (WGS) entry which is preliminary data.</text>
</comment>